<keyword evidence="2" id="KW-1185">Reference proteome</keyword>
<name>A0ABY9SH04_9ENTR</name>
<proteinExistence type="predicted"/>
<gene>
    <name evidence="1" type="primary">tssD</name>
    <name evidence="1" type="ORF">RHD99_11055</name>
</gene>
<evidence type="ECO:0000313" key="1">
    <source>
        <dbReference type="EMBL" id="WMY76421.1"/>
    </source>
</evidence>
<dbReference type="InterPro" id="IPR008514">
    <property type="entry name" value="T6SS_Hcp"/>
</dbReference>
<sequence>MSDIIYLKMRGERQGDISAGCGTEASIGNRFQLGHENEIFTFSLSSSITGTGKGVNLQGLSFTKLIDKSSPLLTTAITNNEKLALEFNFYRISRYGMWEKYYSIELRGASLVDISVNVSNNTLDTEVITVRYDYILCKHLTASTEFSYLALPANYNSLFSPHSPAVQAEKPIQTINSKAAGRLLAAGGIYNGNIEGFGKTAVQLGGDTKAGYTQVMNNKGLLIAGASVAAGLTMGRMRFPELEELSELKNLHVLGTVEGEYSMMNPGPLSNRFAETFSGGAYKEITLSKDTIFYRGGQDGVSLGRFFSYEKPGGIIQTRIDSAVLPAWPNGDKSIIDSYFEVKIPAGAKVYVGEVGYQTDIYSGGAEQVLIPAPWDIPGVQILDFGGLK</sequence>
<dbReference type="InterPro" id="IPR036624">
    <property type="entry name" value="Hcp1-lik_sf"/>
</dbReference>
<reference evidence="1 2" key="1">
    <citation type="submission" date="2023-09" db="EMBL/GenBank/DDBJ databases">
        <title>Buttiauxella selenatireducens sp. nov., isolated from the rhizosphere of Cardamine hupingshanesis.</title>
        <authorList>
            <person name="Zhang S."/>
            <person name="Xu Z."/>
            <person name="Wang H."/>
            <person name="Guo Y."/>
        </authorList>
    </citation>
    <scope>NUCLEOTIDE SEQUENCE [LARGE SCALE GENOMIC DNA]</scope>
    <source>
        <strain evidence="1 2">R73</strain>
    </source>
</reference>
<dbReference type="InterPro" id="IPR052947">
    <property type="entry name" value="T6SS_Hcp1_domain"/>
</dbReference>
<accession>A0ABY9SH04</accession>
<dbReference type="Pfam" id="PF05638">
    <property type="entry name" value="T6SS_HCP"/>
    <property type="match status" value="1"/>
</dbReference>
<dbReference type="Gene3D" id="2.30.110.20">
    <property type="entry name" value="Hcp1-like"/>
    <property type="match status" value="1"/>
</dbReference>
<dbReference type="SUPFAM" id="SSF141452">
    <property type="entry name" value="Hcp1-like"/>
    <property type="match status" value="1"/>
</dbReference>
<protein>
    <submittedName>
        <fullName evidence="1">Type VI secretion system tube protein TssD</fullName>
    </submittedName>
</protein>
<dbReference type="PANTHER" id="PTHR34319:SF7">
    <property type="entry name" value="HNH ENDONUCLEASE DOMAIN-CONTAINING PROTEIN"/>
    <property type="match status" value="1"/>
</dbReference>
<dbReference type="NCBIfam" id="TIGR03344">
    <property type="entry name" value="VI_effect_Hcp1"/>
    <property type="match status" value="1"/>
</dbReference>
<dbReference type="Proteomes" id="UP001246690">
    <property type="component" value="Chromosome"/>
</dbReference>
<dbReference type="RefSeq" id="WP_309878801.1">
    <property type="nucleotide sequence ID" value="NZ_CP133838.1"/>
</dbReference>
<organism evidence="1 2">
    <name type="scientific">Buttiauxella selenatireducens</name>
    <dbReference type="NCBI Taxonomy" id="3073902"/>
    <lineage>
        <taxon>Bacteria</taxon>
        <taxon>Pseudomonadati</taxon>
        <taxon>Pseudomonadota</taxon>
        <taxon>Gammaproteobacteria</taxon>
        <taxon>Enterobacterales</taxon>
        <taxon>Enterobacteriaceae</taxon>
        <taxon>Buttiauxella</taxon>
    </lineage>
</organism>
<dbReference type="EMBL" id="CP133838">
    <property type="protein sequence ID" value="WMY76421.1"/>
    <property type="molecule type" value="Genomic_DNA"/>
</dbReference>
<evidence type="ECO:0000313" key="2">
    <source>
        <dbReference type="Proteomes" id="UP001246690"/>
    </source>
</evidence>
<dbReference type="PANTHER" id="PTHR34319">
    <property type="entry name" value="MAJOR EXPORTED PROTEIN"/>
    <property type="match status" value="1"/>
</dbReference>